<dbReference type="GO" id="GO:0016787">
    <property type="term" value="F:hydrolase activity"/>
    <property type="evidence" value="ECO:0007669"/>
    <property type="project" value="UniProtKB-KW"/>
</dbReference>
<evidence type="ECO:0000256" key="3">
    <source>
        <dbReference type="ARBA" id="ARBA00022723"/>
    </source>
</evidence>
<dbReference type="Gene3D" id="3.30.40.10">
    <property type="entry name" value="Zinc/RING finger domain, C3HC4 (zinc finger)"/>
    <property type="match status" value="1"/>
</dbReference>
<dbReference type="PROSITE" id="PS00518">
    <property type="entry name" value="ZF_RING_1"/>
    <property type="match status" value="1"/>
</dbReference>
<keyword evidence="5 11" id="KW-0863">Zinc-finger</keyword>
<keyword evidence="10" id="KW-0539">Nucleus</keyword>
<evidence type="ECO:0000256" key="5">
    <source>
        <dbReference type="ARBA" id="ARBA00022771"/>
    </source>
</evidence>
<dbReference type="SUPFAM" id="SSF57850">
    <property type="entry name" value="RING/U-box"/>
    <property type="match status" value="1"/>
</dbReference>
<dbReference type="SUPFAM" id="SSF52540">
    <property type="entry name" value="P-loop containing nucleoside triphosphate hydrolases"/>
    <property type="match status" value="2"/>
</dbReference>
<feature type="domain" description="Helicase ATP-binding" evidence="14">
    <location>
        <begin position="250"/>
        <end position="472"/>
    </location>
</feature>
<dbReference type="Pfam" id="PF00271">
    <property type="entry name" value="Helicase_C"/>
    <property type="match status" value="1"/>
</dbReference>
<dbReference type="InterPro" id="IPR049730">
    <property type="entry name" value="SNF2/RAD54-like_C"/>
</dbReference>
<comment type="subcellular location">
    <subcellularLocation>
        <location evidence="1">Nucleus</location>
    </subcellularLocation>
</comment>
<dbReference type="PANTHER" id="PTHR45626:SF17">
    <property type="entry name" value="HELICASE-LIKE TRANSCRIPTION FACTOR"/>
    <property type="match status" value="1"/>
</dbReference>
<feature type="compositionally biased region" description="Basic and acidic residues" evidence="12">
    <location>
        <begin position="323"/>
        <end position="335"/>
    </location>
</feature>
<dbReference type="InterPro" id="IPR018957">
    <property type="entry name" value="Znf_C3HC4_RING-type"/>
</dbReference>
<dbReference type="SMART" id="SM00910">
    <property type="entry name" value="HIRAN"/>
    <property type="match status" value="1"/>
</dbReference>
<dbReference type="Proteomes" id="UP001634393">
    <property type="component" value="Unassembled WGS sequence"/>
</dbReference>
<evidence type="ECO:0000256" key="9">
    <source>
        <dbReference type="ARBA" id="ARBA00022840"/>
    </source>
</evidence>
<keyword evidence="17" id="KW-1185">Reference proteome</keyword>
<dbReference type="GO" id="GO:0004386">
    <property type="term" value="F:helicase activity"/>
    <property type="evidence" value="ECO:0007669"/>
    <property type="project" value="UniProtKB-KW"/>
</dbReference>
<dbReference type="PROSITE" id="PS50089">
    <property type="entry name" value="ZF_RING_2"/>
    <property type="match status" value="1"/>
</dbReference>
<dbReference type="Gene3D" id="3.40.50.10810">
    <property type="entry name" value="Tandem AAA-ATPase domain"/>
    <property type="match status" value="2"/>
</dbReference>
<evidence type="ECO:0000256" key="4">
    <source>
        <dbReference type="ARBA" id="ARBA00022741"/>
    </source>
</evidence>
<dbReference type="InterPro" id="IPR014001">
    <property type="entry name" value="Helicase_ATP-bd"/>
</dbReference>
<keyword evidence="4" id="KW-0547">Nucleotide-binding</keyword>
<feature type="compositionally biased region" description="Low complexity" evidence="12">
    <location>
        <begin position="1"/>
        <end position="12"/>
    </location>
</feature>
<keyword evidence="7" id="KW-0347">Helicase</keyword>
<evidence type="ECO:0000259" key="13">
    <source>
        <dbReference type="PROSITE" id="PS50089"/>
    </source>
</evidence>
<dbReference type="PROSITE" id="PS51192">
    <property type="entry name" value="HELICASE_ATP_BIND_1"/>
    <property type="match status" value="1"/>
</dbReference>
<dbReference type="InterPro" id="IPR050628">
    <property type="entry name" value="SNF2_RAD54_helicase_TF"/>
</dbReference>
<evidence type="ECO:0000256" key="12">
    <source>
        <dbReference type="SAM" id="MobiDB-lite"/>
    </source>
</evidence>
<evidence type="ECO:0000256" key="10">
    <source>
        <dbReference type="ARBA" id="ARBA00023242"/>
    </source>
</evidence>
<dbReference type="CDD" id="cd18793">
    <property type="entry name" value="SF2_C_SNF"/>
    <property type="match status" value="1"/>
</dbReference>
<proteinExistence type="inferred from homology"/>
<comment type="caution">
    <text evidence="16">The sequence shown here is derived from an EMBL/GenBank/DDBJ whole genome shotgun (WGS) entry which is preliminary data.</text>
</comment>
<dbReference type="Pfam" id="PF00176">
    <property type="entry name" value="SNF2-rel_dom"/>
    <property type="match status" value="1"/>
</dbReference>
<dbReference type="GO" id="GO:0005524">
    <property type="term" value="F:ATP binding"/>
    <property type="evidence" value="ECO:0007669"/>
    <property type="project" value="UniProtKB-KW"/>
</dbReference>
<dbReference type="PROSITE" id="PS51194">
    <property type="entry name" value="HELICASE_CTER"/>
    <property type="match status" value="1"/>
</dbReference>
<evidence type="ECO:0000256" key="1">
    <source>
        <dbReference type="ARBA" id="ARBA00004123"/>
    </source>
</evidence>
<dbReference type="Gene3D" id="3.30.70.2330">
    <property type="match status" value="1"/>
</dbReference>
<dbReference type="InterPro" id="IPR000330">
    <property type="entry name" value="SNF2_N"/>
</dbReference>
<dbReference type="Gene3D" id="3.40.50.300">
    <property type="entry name" value="P-loop containing nucleotide triphosphate hydrolases"/>
    <property type="match status" value="1"/>
</dbReference>
<feature type="domain" description="Helicase C-terminal" evidence="15">
    <location>
        <begin position="691"/>
        <end position="859"/>
    </location>
</feature>
<dbReference type="InterPro" id="IPR001650">
    <property type="entry name" value="Helicase_C-like"/>
</dbReference>
<dbReference type="SMART" id="SM00490">
    <property type="entry name" value="HELICc"/>
    <property type="match status" value="1"/>
</dbReference>
<evidence type="ECO:0008006" key="18">
    <source>
        <dbReference type="Google" id="ProtNLM"/>
    </source>
</evidence>
<dbReference type="InterPro" id="IPR013083">
    <property type="entry name" value="Znf_RING/FYVE/PHD"/>
</dbReference>
<evidence type="ECO:0000256" key="7">
    <source>
        <dbReference type="ARBA" id="ARBA00022806"/>
    </source>
</evidence>
<feature type="compositionally biased region" description="Low complexity" evidence="12">
    <location>
        <begin position="676"/>
        <end position="687"/>
    </location>
</feature>
<reference evidence="16 17" key="1">
    <citation type="submission" date="2024-12" db="EMBL/GenBank/DDBJ databases">
        <title>The unique morphological basis and parallel evolutionary history of personate flowers in Penstemon.</title>
        <authorList>
            <person name="Depatie T.H."/>
            <person name="Wessinger C.A."/>
        </authorList>
    </citation>
    <scope>NUCLEOTIDE SEQUENCE [LARGE SCALE GENOMIC DNA]</scope>
    <source>
        <strain evidence="16">WTNN_2</strain>
        <tissue evidence="16">Leaf</tissue>
    </source>
</reference>
<dbReference type="SMART" id="SM00184">
    <property type="entry name" value="RING"/>
    <property type="match status" value="1"/>
</dbReference>
<dbReference type="CDD" id="cd16509">
    <property type="entry name" value="RING-HC_HLTF"/>
    <property type="match status" value="1"/>
</dbReference>
<name>A0ABD3TY29_9LAMI</name>
<comment type="similarity">
    <text evidence="2">Belongs to the SNF2/RAD54 helicase family. RAD16 subfamily.</text>
</comment>
<dbReference type="Pfam" id="PF08797">
    <property type="entry name" value="HIRAN"/>
    <property type="match status" value="1"/>
</dbReference>
<sequence>MSENELQSSNQEQEQEDPVEEFMSLDNWPSSSEILMVGFVIVNVVGIRHYDGIIRGREMVGLVRDELNPYDPNAIKVLNTRSKQVGYIERSAASVLSPLLDDRAIIIEGIVPRVSGRDNIFKIPCQIHIFSRLEDFERVKVAIARGGLQLISESSASFTLSEAVVIKVTRGVVEERSVDEIFKMLDLKVCNEGAAKPLDPPKNMIKSELFSHQKEGLGWLVSRENSCDLPPFWEAKDGVYVNELTNYQSVIKPEPMRGGIFADDMGLGKTLTLLSLIAYDKWAYAGHSCSNVDAENKEEPGEENFFPLFRKVSKRGRSSIKAETSKKKQKTEDFNTKPSGSMEPRTTLIVCPPSVFSAWITQLEEHTRVGCFKVYIYYGERTNDPEELQKYDIVLTTYSTLAIEQSSQESPINKIEWRRVILDEAHVIKNVNSQQSRAVINLKAKRRWAVTGTPIENSSLDLFSLMAFLKFEPFSVKSLWNSLIQRPLAQGDEKGISRLQVLMATLSLRRTKEKGLVGLPSKTIETCFVNLREEEREIYDQMEGEAQRIVKRYISAESLVVNYSTVLSILVRLRQICTHLALCPSDVKALLPPCKIEDVKNNPTLLEKLLSVLQDGEDFDCPICISPPTDVVITSCAHIFCRSCILKTIKRTKPCCPMCRHPLSESDLFRSPPQPSQTSSSSGASSNSSSKVAALLKLLSESREASPATKSIIFSQFRKMLFLLEEPLKEAGFKTIRLDGSLNARKRAEVIREFGDLASNGPTILLASLRASSAGINLTAASRVYLMEPWWNPAVEEQAMDRVHRIGQTEDVKIVRLIASNTIEERILQLQENKKLLARKAFGKRGSKDQREINMDDLHRLMNL</sequence>
<dbReference type="InterPro" id="IPR001841">
    <property type="entry name" value="Znf_RING"/>
</dbReference>
<evidence type="ECO:0000256" key="11">
    <source>
        <dbReference type="PROSITE-ProRule" id="PRU00175"/>
    </source>
</evidence>
<evidence type="ECO:0000259" key="14">
    <source>
        <dbReference type="PROSITE" id="PS51192"/>
    </source>
</evidence>
<dbReference type="InterPro" id="IPR027417">
    <property type="entry name" value="P-loop_NTPase"/>
</dbReference>
<keyword evidence="8" id="KW-0862">Zinc</keyword>
<dbReference type="InterPro" id="IPR038718">
    <property type="entry name" value="SNF2-like_sf"/>
</dbReference>
<keyword evidence="6" id="KW-0378">Hydrolase</keyword>
<dbReference type="EMBL" id="JBJXBP010000003">
    <property type="protein sequence ID" value="KAL3841150.1"/>
    <property type="molecule type" value="Genomic_DNA"/>
</dbReference>
<dbReference type="Pfam" id="PF00097">
    <property type="entry name" value="zf-C3HC4"/>
    <property type="match status" value="1"/>
</dbReference>
<dbReference type="SMART" id="SM00487">
    <property type="entry name" value="DEXDc"/>
    <property type="match status" value="1"/>
</dbReference>
<dbReference type="PANTHER" id="PTHR45626">
    <property type="entry name" value="TRANSCRIPTION TERMINATION FACTOR 2-RELATED"/>
    <property type="match status" value="1"/>
</dbReference>
<protein>
    <recommendedName>
        <fullName evidence="18">SWI/SNF-related matrix-associated actin-dependent regulator of chromatin subfamily A member 3-like 1</fullName>
    </recommendedName>
</protein>
<dbReference type="GO" id="GO:0008270">
    <property type="term" value="F:zinc ion binding"/>
    <property type="evidence" value="ECO:0007669"/>
    <property type="project" value="UniProtKB-KW"/>
</dbReference>
<gene>
    <name evidence="16" type="ORF">ACJIZ3_025741</name>
</gene>
<dbReference type="AlphaFoldDB" id="A0ABD3TY29"/>
<evidence type="ECO:0000259" key="15">
    <source>
        <dbReference type="PROSITE" id="PS51194"/>
    </source>
</evidence>
<keyword evidence="3" id="KW-0479">Metal-binding</keyword>
<feature type="region of interest" description="Disordered" evidence="12">
    <location>
        <begin position="1"/>
        <end position="20"/>
    </location>
</feature>
<dbReference type="InterPro" id="IPR017907">
    <property type="entry name" value="Znf_RING_CS"/>
</dbReference>
<organism evidence="16 17">
    <name type="scientific">Penstemon smallii</name>
    <dbReference type="NCBI Taxonomy" id="265156"/>
    <lineage>
        <taxon>Eukaryota</taxon>
        <taxon>Viridiplantae</taxon>
        <taxon>Streptophyta</taxon>
        <taxon>Embryophyta</taxon>
        <taxon>Tracheophyta</taxon>
        <taxon>Spermatophyta</taxon>
        <taxon>Magnoliopsida</taxon>
        <taxon>eudicotyledons</taxon>
        <taxon>Gunneridae</taxon>
        <taxon>Pentapetalae</taxon>
        <taxon>asterids</taxon>
        <taxon>lamiids</taxon>
        <taxon>Lamiales</taxon>
        <taxon>Plantaginaceae</taxon>
        <taxon>Cheloneae</taxon>
        <taxon>Penstemon</taxon>
    </lineage>
</organism>
<dbReference type="GO" id="GO:0005634">
    <property type="term" value="C:nucleus"/>
    <property type="evidence" value="ECO:0007669"/>
    <property type="project" value="UniProtKB-SubCell"/>
</dbReference>
<dbReference type="InterPro" id="IPR014905">
    <property type="entry name" value="HIRAN"/>
</dbReference>
<evidence type="ECO:0000256" key="2">
    <source>
        <dbReference type="ARBA" id="ARBA00008438"/>
    </source>
</evidence>
<evidence type="ECO:0000313" key="17">
    <source>
        <dbReference type="Proteomes" id="UP001634393"/>
    </source>
</evidence>
<evidence type="ECO:0000313" key="16">
    <source>
        <dbReference type="EMBL" id="KAL3841150.1"/>
    </source>
</evidence>
<accession>A0ABD3TY29</accession>
<feature type="region of interest" description="Disordered" evidence="12">
    <location>
        <begin position="317"/>
        <end position="342"/>
    </location>
</feature>
<keyword evidence="9" id="KW-0067">ATP-binding</keyword>
<evidence type="ECO:0000256" key="8">
    <source>
        <dbReference type="ARBA" id="ARBA00022833"/>
    </source>
</evidence>
<evidence type="ECO:0000256" key="6">
    <source>
        <dbReference type="ARBA" id="ARBA00022801"/>
    </source>
</evidence>
<feature type="domain" description="RING-type" evidence="13">
    <location>
        <begin position="621"/>
        <end position="660"/>
    </location>
</feature>
<feature type="region of interest" description="Disordered" evidence="12">
    <location>
        <begin position="667"/>
        <end position="687"/>
    </location>
</feature>